<evidence type="ECO:0000256" key="9">
    <source>
        <dbReference type="RuleBase" id="RU000325"/>
    </source>
</evidence>
<dbReference type="Gene3D" id="2.40.30.10">
    <property type="entry name" value="Translation factors"/>
    <property type="match status" value="2"/>
</dbReference>
<dbReference type="FunFam" id="2.40.30.10:FF:000001">
    <property type="entry name" value="Elongation factor Tu"/>
    <property type="match status" value="1"/>
</dbReference>
<dbReference type="GO" id="GO:0005525">
    <property type="term" value="F:GTP binding"/>
    <property type="evidence" value="ECO:0007669"/>
    <property type="project" value="UniProtKB-UniRule"/>
</dbReference>
<dbReference type="Proteomes" id="UP001302321">
    <property type="component" value="Unassembled WGS sequence"/>
</dbReference>
<dbReference type="InterPro" id="IPR041709">
    <property type="entry name" value="EF-Tu_GTP-bd"/>
</dbReference>
<feature type="domain" description="Tr-type G" evidence="10">
    <location>
        <begin position="49"/>
        <end position="245"/>
    </location>
</feature>
<dbReference type="PROSITE" id="PS51722">
    <property type="entry name" value="G_TR_2"/>
    <property type="match status" value="1"/>
</dbReference>
<dbReference type="SUPFAM" id="SSF50465">
    <property type="entry name" value="EF-Tu/eEF-1alpha/eIF2-gamma C-terminal domain"/>
    <property type="match status" value="1"/>
</dbReference>
<dbReference type="InterPro" id="IPR000795">
    <property type="entry name" value="T_Tr_GTP-bd_dom"/>
</dbReference>
<comment type="caution">
    <text evidence="11">The sequence shown here is derived from an EMBL/GenBank/DDBJ whole genome shotgun (WGS) entry which is preliminary data.</text>
</comment>
<keyword evidence="7" id="KW-0496">Mitochondrion</keyword>
<evidence type="ECO:0000259" key="10">
    <source>
        <dbReference type="PROSITE" id="PS51722"/>
    </source>
</evidence>
<keyword evidence="12" id="KW-1185">Reference proteome</keyword>
<dbReference type="NCBIfam" id="TIGR00485">
    <property type="entry name" value="EF-Tu"/>
    <property type="match status" value="1"/>
</dbReference>
<dbReference type="PANTHER" id="PTHR43721">
    <property type="entry name" value="ELONGATION FACTOR TU-RELATED"/>
    <property type="match status" value="1"/>
</dbReference>
<dbReference type="CDD" id="cd01884">
    <property type="entry name" value="EF_Tu"/>
    <property type="match status" value="1"/>
</dbReference>
<evidence type="ECO:0000256" key="6">
    <source>
        <dbReference type="ARBA" id="ARBA00022946"/>
    </source>
</evidence>
<dbReference type="Gene3D" id="3.40.50.300">
    <property type="entry name" value="P-loop containing nucleotide triphosphate hydrolases"/>
    <property type="match status" value="1"/>
</dbReference>
<evidence type="ECO:0000256" key="3">
    <source>
        <dbReference type="ARBA" id="ARBA00022741"/>
    </source>
</evidence>
<keyword evidence="6" id="KW-0809">Transit peptide</keyword>
<keyword evidence="3 9" id="KW-0547">Nucleotide-binding</keyword>
<dbReference type="GO" id="GO:0003746">
    <property type="term" value="F:translation elongation factor activity"/>
    <property type="evidence" value="ECO:0007669"/>
    <property type="project" value="UniProtKB-UniRule"/>
</dbReference>
<evidence type="ECO:0000256" key="8">
    <source>
        <dbReference type="ARBA" id="ARBA00023134"/>
    </source>
</evidence>
<dbReference type="GO" id="GO:0003924">
    <property type="term" value="F:GTPase activity"/>
    <property type="evidence" value="ECO:0007669"/>
    <property type="project" value="UniProtKB-UniRule"/>
</dbReference>
<dbReference type="PANTHER" id="PTHR43721:SF36">
    <property type="entry name" value="ELONGATION FACTOR TU, MITOCHONDRIAL"/>
    <property type="match status" value="1"/>
</dbReference>
<comment type="similarity">
    <text evidence="2 9">Belongs to the TRAFAC class translation factor GTPase superfamily. Classic translation factor GTPase family. EF-Tu/EF-1A subfamily.</text>
</comment>
<evidence type="ECO:0000256" key="1">
    <source>
        <dbReference type="ARBA" id="ARBA00004173"/>
    </source>
</evidence>
<dbReference type="InterPro" id="IPR004160">
    <property type="entry name" value="Transl_elong_EFTu/EF1A_C"/>
</dbReference>
<dbReference type="NCBIfam" id="TIGR00231">
    <property type="entry name" value="small_GTP"/>
    <property type="match status" value="1"/>
</dbReference>
<keyword evidence="8 9" id="KW-0342">GTP-binding</keyword>
<comment type="subcellular location">
    <subcellularLocation>
        <location evidence="1">Mitochondrion</location>
    </subcellularLocation>
</comment>
<dbReference type="HAMAP" id="MF_00118_B">
    <property type="entry name" value="EF_Tu_B"/>
    <property type="match status" value="1"/>
</dbReference>
<dbReference type="Pfam" id="PF00009">
    <property type="entry name" value="GTP_EFTU"/>
    <property type="match status" value="1"/>
</dbReference>
<dbReference type="NCBIfam" id="NF009372">
    <property type="entry name" value="PRK12735.1"/>
    <property type="match status" value="1"/>
</dbReference>
<dbReference type="NCBIfam" id="NF000766">
    <property type="entry name" value="PRK00049.1"/>
    <property type="match status" value="1"/>
</dbReference>
<dbReference type="PRINTS" id="PR00315">
    <property type="entry name" value="ELONGATNFCT"/>
</dbReference>
<accession>A0AAN7A9I5</accession>
<dbReference type="InterPro" id="IPR009000">
    <property type="entry name" value="Transl_B-barrel_sf"/>
</dbReference>
<dbReference type="InterPro" id="IPR009001">
    <property type="entry name" value="Transl_elong_EF1A/Init_IF2_C"/>
</dbReference>
<reference evidence="11" key="2">
    <citation type="submission" date="2023-05" db="EMBL/GenBank/DDBJ databases">
        <authorList>
            <consortium name="Lawrence Berkeley National Laboratory"/>
            <person name="Steindorff A."/>
            <person name="Hensen N."/>
            <person name="Bonometti L."/>
            <person name="Westerberg I."/>
            <person name="Brannstrom I.O."/>
            <person name="Guillou S."/>
            <person name="Cros-Aarteil S."/>
            <person name="Calhoun S."/>
            <person name="Haridas S."/>
            <person name="Kuo A."/>
            <person name="Mondo S."/>
            <person name="Pangilinan J."/>
            <person name="Riley R."/>
            <person name="Labutti K."/>
            <person name="Andreopoulos B."/>
            <person name="Lipzen A."/>
            <person name="Chen C."/>
            <person name="Yanf M."/>
            <person name="Daum C."/>
            <person name="Ng V."/>
            <person name="Clum A."/>
            <person name="Ohm R."/>
            <person name="Martin F."/>
            <person name="Silar P."/>
            <person name="Natvig D."/>
            <person name="Lalanne C."/>
            <person name="Gautier V."/>
            <person name="Ament-Velasquez S.L."/>
            <person name="Kruys A."/>
            <person name="Hutchinson M.I."/>
            <person name="Powell A.J."/>
            <person name="Barry K."/>
            <person name="Miller A.N."/>
            <person name="Grigoriev I.V."/>
            <person name="Debuchy R."/>
            <person name="Gladieux P."/>
            <person name="Thoren M.H."/>
            <person name="Johannesson H."/>
        </authorList>
    </citation>
    <scope>NUCLEOTIDE SEQUENCE</scope>
    <source>
        <strain evidence="11">CBS 892.96</strain>
    </source>
</reference>
<gene>
    <name evidence="11" type="ORF">QBC36DRAFT_287944</name>
</gene>
<reference evidence="11" key="1">
    <citation type="journal article" date="2023" name="Mol. Phylogenet. Evol.">
        <title>Genome-scale phylogeny and comparative genomics of the fungal order Sordariales.</title>
        <authorList>
            <person name="Hensen N."/>
            <person name="Bonometti L."/>
            <person name="Westerberg I."/>
            <person name="Brannstrom I.O."/>
            <person name="Guillou S."/>
            <person name="Cros-Aarteil S."/>
            <person name="Calhoun S."/>
            <person name="Haridas S."/>
            <person name="Kuo A."/>
            <person name="Mondo S."/>
            <person name="Pangilinan J."/>
            <person name="Riley R."/>
            <person name="LaButti K."/>
            <person name="Andreopoulos B."/>
            <person name="Lipzen A."/>
            <person name="Chen C."/>
            <person name="Yan M."/>
            <person name="Daum C."/>
            <person name="Ng V."/>
            <person name="Clum A."/>
            <person name="Steindorff A."/>
            <person name="Ohm R.A."/>
            <person name="Martin F."/>
            <person name="Silar P."/>
            <person name="Natvig D.O."/>
            <person name="Lalanne C."/>
            <person name="Gautier V."/>
            <person name="Ament-Velasquez S.L."/>
            <person name="Kruys A."/>
            <person name="Hutchinson M.I."/>
            <person name="Powell A.J."/>
            <person name="Barry K."/>
            <person name="Miller A.N."/>
            <person name="Grigoriev I.V."/>
            <person name="Debuchy R."/>
            <person name="Gladieux P."/>
            <person name="Hiltunen Thoren M."/>
            <person name="Johannesson H."/>
        </authorList>
    </citation>
    <scope>NUCLEOTIDE SEQUENCE</scope>
    <source>
        <strain evidence="11">CBS 892.96</strain>
    </source>
</reference>
<dbReference type="CDD" id="cd03697">
    <property type="entry name" value="EFTU_II"/>
    <property type="match status" value="1"/>
</dbReference>
<dbReference type="SUPFAM" id="SSF50447">
    <property type="entry name" value="Translation proteins"/>
    <property type="match status" value="1"/>
</dbReference>
<dbReference type="Pfam" id="PF03144">
    <property type="entry name" value="GTP_EFTU_D2"/>
    <property type="match status" value="1"/>
</dbReference>
<dbReference type="CDD" id="cd03707">
    <property type="entry name" value="EFTU_III"/>
    <property type="match status" value="1"/>
</dbReference>
<dbReference type="InterPro" id="IPR033720">
    <property type="entry name" value="EFTU_2"/>
</dbReference>
<comment type="function">
    <text evidence="9">This protein promotes the GTP-dependent binding of aminoacyl-tRNA to the A-site of ribosomes during protein biosynthesis.</text>
</comment>
<protein>
    <recommendedName>
        <fullName evidence="9">Elongation factor Tu</fullName>
    </recommendedName>
</protein>
<evidence type="ECO:0000256" key="5">
    <source>
        <dbReference type="ARBA" id="ARBA00022917"/>
    </source>
</evidence>
<evidence type="ECO:0000256" key="4">
    <source>
        <dbReference type="ARBA" id="ARBA00022768"/>
    </source>
</evidence>
<dbReference type="InterPro" id="IPR004161">
    <property type="entry name" value="EFTu-like_2"/>
</dbReference>
<dbReference type="InterPro" id="IPR050055">
    <property type="entry name" value="EF-Tu_GTPase"/>
</dbReference>
<organism evidence="11 12">
    <name type="scientific">Triangularia setosa</name>
    <dbReference type="NCBI Taxonomy" id="2587417"/>
    <lineage>
        <taxon>Eukaryota</taxon>
        <taxon>Fungi</taxon>
        <taxon>Dikarya</taxon>
        <taxon>Ascomycota</taxon>
        <taxon>Pezizomycotina</taxon>
        <taxon>Sordariomycetes</taxon>
        <taxon>Sordariomycetidae</taxon>
        <taxon>Sordariales</taxon>
        <taxon>Podosporaceae</taxon>
        <taxon>Triangularia</taxon>
    </lineage>
</organism>
<evidence type="ECO:0000256" key="2">
    <source>
        <dbReference type="ARBA" id="ARBA00007249"/>
    </source>
</evidence>
<dbReference type="InterPro" id="IPR004541">
    <property type="entry name" value="Transl_elong_EFTu/EF1A_bac/org"/>
</dbReference>
<dbReference type="GO" id="GO:0070125">
    <property type="term" value="P:mitochondrial translational elongation"/>
    <property type="evidence" value="ECO:0007669"/>
    <property type="project" value="TreeGrafter"/>
</dbReference>
<evidence type="ECO:0000313" key="12">
    <source>
        <dbReference type="Proteomes" id="UP001302321"/>
    </source>
</evidence>
<dbReference type="AlphaFoldDB" id="A0AAN7A9I5"/>
<dbReference type="EMBL" id="MU866124">
    <property type="protein sequence ID" value="KAK4179093.1"/>
    <property type="molecule type" value="Genomic_DNA"/>
</dbReference>
<dbReference type="InterPro" id="IPR031157">
    <property type="entry name" value="G_TR_CS"/>
</dbReference>
<dbReference type="PROSITE" id="PS00301">
    <property type="entry name" value="G_TR_1"/>
    <property type="match status" value="1"/>
</dbReference>
<dbReference type="GO" id="GO:0005739">
    <property type="term" value="C:mitochondrion"/>
    <property type="evidence" value="ECO:0007669"/>
    <property type="project" value="UniProtKB-SubCell"/>
</dbReference>
<keyword evidence="4 9" id="KW-0251">Elongation factor</keyword>
<name>A0AAN7A9I5_9PEZI</name>
<dbReference type="InterPro" id="IPR027417">
    <property type="entry name" value="P-loop_NTPase"/>
</dbReference>
<dbReference type="SUPFAM" id="SSF52540">
    <property type="entry name" value="P-loop containing nucleoside triphosphate hydrolases"/>
    <property type="match status" value="1"/>
</dbReference>
<evidence type="ECO:0000256" key="7">
    <source>
        <dbReference type="ARBA" id="ARBA00023128"/>
    </source>
</evidence>
<proteinExistence type="inferred from homology"/>
<evidence type="ECO:0000313" key="11">
    <source>
        <dbReference type="EMBL" id="KAK4179093.1"/>
    </source>
</evidence>
<dbReference type="FunFam" id="3.40.50.300:FF:000003">
    <property type="entry name" value="Elongation factor Tu"/>
    <property type="match status" value="1"/>
</dbReference>
<dbReference type="NCBIfam" id="NF009373">
    <property type="entry name" value="PRK12736.1"/>
    <property type="match status" value="1"/>
</dbReference>
<dbReference type="Pfam" id="PF03143">
    <property type="entry name" value="GTP_EFTU_D3"/>
    <property type="match status" value="1"/>
</dbReference>
<dbReference type="InterPro" id="IPR005225">
    <property type="entry name" value="Small_GTP-bd"/>
</dbReference>
<keyword evidence="5" id="KW-0648">Protein biosynthesis</keyword>
<sequence>MPALLRTIAPFLRAATLRQSATPLVSLQRQTRTPILNLARSYAVFERTKPHVNIGTIGHVDHGKTTLSAAITKRQAEKGMANFLDYGSIDKAPEERKRGITISTAHIEYSTENRHYSHVDCPGHADYIKNMITGAASMDGAIIVVAASDGQMPQTREHLLLARQMGIQRIVVFVNKVDALEDPEMLELVEMEMRELLTSYGFDGDNTPVVLGSALCAMEGKRPEIGESKIDELMKAVDAWIPTPERDTDKPFLMPIEDVFSIAGRGTVVSGRVERGTLKRDAEIELIGKSNEIIKTKVTDIETFKKSCDESRAGDNSGLLLRGVRREDIKRGMVVAKPGTVTAHKKFLLSLYVLSKEEGGRHSGFGEKYRPQMYIRSADESVTLFFPEGTEDAASKMVMPGDNVEMLAELYNPVAVEAGMRITIREGGRTVATGLVTRIIE</sequence>